<dbReference type="Pfam" id="PF13613">
    <property type="entry name" value="HTH_Tnp_4"/>
    <property type="match status" value="1"/>
</dbReference>
<name>A0A177HH54_9ACTN</name>
<keyword evidence="3" id="KW-1185">Reference proteome</keyword>
<proteinExistence type="predicted"/>
<feature type="domain" description="Transposase Helix-turn-helix" evidence="1">
    <location>
        <begin position="45"/>
        <end position="95"/>
    </location>
</feature>
<evidence type="ECO:0000313" key="2">
    <source>
        <dbReference type="EMBL" id="OAH09930.1"/>
    </source>
</evidence>
<comment type="caution">
    <text evidence="2">The sequence shown here is derived from an EMBL/GenBank/DDBJ whole genome shotgun (WGS) entry which is preliminary data.</text>
</comment>
<dbReference type="Proteomes" id="UP000077381">
    <property type="component" value="Unassembled WGS sequence"/>
</dbReference>
<organism evidence="2 3">
    <name type="scientific">Streptomyces jeddahensis</name>
    <dbReference type="NCBI Taxonomy" id="1716141"/>
    <lineage>
        <taxon>Bacteria</taxon>
        <taxon>Bacillati</taxon>
        <taxon>Actinomycetota</taxon>
        <taxon>Actinomycetes</taxon>
        <taxon>Kitasatosporales</taxon>
        <taxon>Streptomycetaceae</taxon>
        <taxon>Streptomyces</taxon>
    </lineage>
</organism>
<dbReference type="InterPro" id="IPR027805">
    <property type="entry name" value="Transposase_HTH_dom"/>
</dbReference>
<dbReference type="STRING" id="1716141.STSP_66950"/>
<reference evidence="2 3" key="1">
    <citation type="submission" date="2015-12" db="EMBL/GenBank/DDBJ databases">
        <title>Genome sequence of Streptomyces sp. G25.</title>
        <authorList>
            <person name="Poehlein A."/>
            <person name="Roettig A."/>
            <person name="Hiessl S."/>
            <person name="Hauschild P."/>
            <person name="Schauer J."/>
            <person name="Madkour M.H."/>
            <person name="Al-Ansari A.M."/>
            <person name="Almakishah N.H."/>
            <person name="Steinbuechel A."/>
            <person name="Daniel R."/>
        </authorList>
    </citation>
    <scope>NUCLEOTIDE SEQUENCE [LARGE SCALE GENOMIC DNA]</scope>
    <source>
        <strain evidence="3">G25(2015)</strain>
    </source>
</reference>
<evidence type="ECO:0000259" key="1">
    <source>
        <dbReference type="Pfam" id="PF13613"/>
    </source>
</evidence>
<dbReference type="EMBL" id="LOHS01000164">
    <property type="protein sequence ID" value="OAH09930.1"/>
    <property type="molecule type" value="Genomic_DNA"/>
</dbReference>
<evidence type="ECO:0000313" key="3">
    <source>
        <dbReference type="Proteomes" id="UP000077381"/>
    </source>
</evidence>
<accession>A0A177HH54</accession>
<gene>
    <name evidence="2" type="ORF">STSP_66950</name>
</gene>
<sequence length="130" mass="14187">MAGVITASEPSWIAPFTGMSPRQFGKLISALRQEGAEPVRKGRPWSLPLEDRILLVAAYWRTNLTLRQLAPLFGVSKSAAGLIIGHLAPSLALRFRRGTVLIVDGTLVPTRDHAVAEQSKNYPPRFASRG</sequence>
<protein>
    <recommendedName>
        <fullName evidence="1">Transposase Helix-turn-helix domain-containing protein</fullName>
    </recommendedName>
</protein>
<dbReference type="AlphaFoldDB" id="A0A177HH54"/>